<dbReference type="Gene3D" id="1.25.10.10">
    <property type="entry name" value="Leucine-rich Repeat Variant"/>
    <property type="match status" value="1"/>
</dbReference>
<dbReference type="Proteomes" id="UP001556367">
    <property type="component" value="Unassembled WGS sequence"/>
</dbReference>
<organism evidence="9 10">
    <name type="scientific">Hohenbuehelia grisea</name>
    <dbReference type="NCBI Taxonomy" id="104357"/>
    <lineage>
        <taxon>Eukaryota</taxon>
        <taxon>Fungi</taxon>
        <taxon>Dikarya</taxon>
        <taxon>Basidiomycota</taxon>
        <taxon>Agaricomycotina</taxon>
        <taxon>Agaricomycetes</taxon>
        <taxon>Agaricomycetidae</taxon>
        <taxon>Agaricales</taxon>
        <taxon>Pleurotineae</taxon>
        <taxon>Pleurotaceae</taxon>
        <taxon>Hohenbuehelia</taxon>
    </lineage>
</organism>
<evidence type="ECO:0000256" key="5">
    <source>
        <dbReference type="ARBA" id="ARBA00022927"/>
    </source>
</evidence>
<dbReference type="SUPFAM" id="SSF48371">
    <property type="entry name" value="ARM repeat"/>
    <property type="match status" value="1"/>
</dbReference>
<reference evidence="10" key="1">
    <citation type="submission" date="2024-06" db="EMBL/GenBank/DDBJ databases">
        <title>Multi-omics analyses provide insights into the biosynthesis of the anticancer antibiotic pleurotin in Hohenbuehelia grisea.</title>
        <authorList>
            <person name="Weaver J.A."/>
            <person name="Alberti F."/>
        </authorList>
    </citation>
    <scope>NUCLEOTIDE SEQUENCE [LARGE SCALE GENOMIC DNA]</scope>
    <source>
        <strain evidence="10">T-177</strain>
    </source>
</reference>
<keyword evidence="3" id="KW-0813">Transport</keyword>
<feature type="domain" description="Importin N-terminal" evidence="8">
    <location>
        <begin position="24"/>
        <end position="103"/>
    </location>
</feature>
<feature type="compositionally biased region" description="Basic and acidic residues" evidence="7">
    <location>
        <begin position="964"/>
        <end position="973"/>
    </location>
</feature>
<keyword evidence="10" id="KW-1185">Reference proteome</keyword>
<evidence type="ECO:0000256" key="6">
    <source>
        <dbReference type="ARBA" id="ARBA00023242"/>
    </source>
</evidence>
<sequence>MDLQSLSNLFAATLSPDPNVRKAAELQIRKVGKEEGIIAAVLQIITSNSVDLSTSHACCIWLKNQVSFCYSADPSTVRRPELGVISPSDAEALKSALLPLLANAPPRSVVAVQFATTLKTVIACDYPDNRWPALLPEIKRMLGSSEIREVHAGCVAALEAVRAFRFRQKADILPAVIQELMPSLVSIATRMLETASVPGYKCSPNDEIPTMLHLILKTYKTSIIVNLSQHQQHADSLMPWGRLLFGVIKFSVPESPELVDEEEREKCEWWKAKKWAYGTLFKLFHRFGNPSQLPSPMKKEYGQFADHFVTMFAPEILSTYLGQVQQFVAGAAWLSKKCQYQIFQFFTECVKPKSTWELLKPHFETLVSSFVFPQLSFTPARKELWENDPVDYVRTSVDEYENYSTPVSSATSFLFSLISNRTKTAFMPILMFINTVLKSNAAPEQRFGALNMTAALGPFIMRHPEVHKSMEEFVIQHVTPEFSAPEGYLRAIACEVLGTLTKSNIQWSTPERLDVHFRAVANALDDPEFPVRVQAALALTQMIVAHDSVRAAVAPQVGKVIQDLLKLSDDTDLDILNRSMEIMVEQFQTELLPVAAQLTARLCESYLRLCREIVAQEETDVGNIDFDSLPDVDEDKTFAAMGVGKTISSVVASIEGAPEILQKVQEVIIPIIMYTLQHKLLDLFDNMYDLVDSLTFRTRSIAPSMWPVFEETYKLFKAEAIDFLDEMLPSLDNFVSYGTEVFKVRPEYRQMILDIYTTAMGSPNLGENDRVNGCKLAESILLNLRGDFDDALEPIIVTALGHMDKCETGALRLANLEVLINSVLYNPQGALHIMEASKPGSTRAFFDAWFEAIRAADSKLPRVHDKRLCIIALSALLELHESEIPQSLKAGWPTLVDGALTVFVGLPKAIANRKALEEDYQNEDEEDELEDEKFLNLQENNDEDVWDDDSEYLEMLAKEGVRLREKSERREANLEDEDESDDESDIEEELGYLSALDSVNPYASFKHALTVFQNKNPLLYQAATTSLNLEKQTLLMEVMQKADQPNGDIPAQV</sequence>
<comment type="subcellular location">
    <subcellularLocation>
        <location evidence="2">Cytoplasm</location>
    </subcellularLocation>
    <subcellularLocation>
        <location evidence="1">Nucleus</location>
    </subcellularLocation>
</comment>
<feature type="region of interest" description="Disordered" evidence="7">
    <location>
        <begin position="964"/>
        <end position="987"/>
    </location>
</feature>
<dbReference type="PANTHER" id="PTHR10997:SF18">
    <property type="entry name" value="D-IMPORTIN 7_RANBP7"/>
    <property type="match status" value="1"/>
</dbReference>
<evidence type="ECO:0000259" key="8">
    <source>
        <dbReference type="PROSITE" id="PS50166"/>
    </source>
</evidence>
<evidence type="ECO:0000313" key="9">
    <source>
        <dbReference type="EMBL" id="KAL0961518.1"/>
    </source>
</evidence>
<dbReference type="PROSITE" id="PS50166">
    <property type="entry name" value="IMPORTIN_B_NT"/>
    <property type="match status" value="1"/>
</dbReference>
<accession>A0ABR3JZZ2</accession>
<evidence type="ECO:0000256" key="2">
    <source>
        <dbReference type="ARBA" id="ARBA00004496"/>
    </source>
</evidence>
<keyword evidence="5" id="KW-0653">Protein transport</keyword>
<evidence type="ECO:0000313" key="10">
    <source>
        <dbReference type="Proteomes" id="UP001556367"/>
    </source>
</evidence>
<evidence type="ECO:0000256" key="7">
    <source>
        <dbReference type="SAM" id="MobiDB-lite"/>
    </source>
</evidence>
<evidence type="ECO:0000256" key="4">
    <source>
        <dbReference type="ARBA" id="ARBA00022490"/>
    </source>
</evidence>
<dbReference type="InterPro" id="IPR001494">
    <property type="entry name" value="Importin-beta_N"/>
</dbReference>
<protein>
    <recommendedName>
        <fullName evidence="8">Importin N-terminal domain-containing protein</fullName>
    </recommendedName>
</protein>
<gene>
    <name evidence="9" type="ORF">HGRIS_006459</name>
</gene>
<keyword evidence="6" id="KW-0539">Nucleus</keyword>
<evidence type="ECO:0000256" key="1">
    <source>
        <dbReference type="ARBA" id="ARBA00004123"/>
    </source>
</evidence>
<dbReference type="InterPro" id="IPR016024">
    <property type="entry name" value="ARM-type_fold"/>
</dbReference>
<feature type="compositionally biased region" description="Acidic residues" evidence="7">
    <location>
        <begin position="974"/>
        <end position="987"/>
    </location>
</feature>
<dbReference type="EMBL" id="JASNQZ010000001">
    <property type="protein sequence ID" value="KAL0961518.1"/>
    <property type="molecule type" value="Genomic_DNA"/>
</dbReference>
<name>A0ABR3JZZ2_9AGAR</name>
<keyword evidence="4" id="KW-0963">Cytoplasm</keyword>
<dbReference type="InterPro" id="IPR011989">
    <property type="entry name" value="ARM-like"/>
</dbReference>
<comment type="caution">
    <text evidence="9">The sequence shown here is derived from an EMBL/GenBank/DDBJ whole genome shotgun (WGS) entry which is preliminary data.</text>
</comment>
<dbReference type="PANTHER" id="PTHR10997">
    <property type="entry name" value="IMPORTIN-7, 8, 11"/>
    <property type="match status" value="1"/>
</dbReference>
<proteinExistence type="predicted"/>
<evidence type="ECO:0000256" key="3">
    <source>
        <dbReference type="ARBA" id="ARBA00022448"/>
    </source>
</evidence>